<name>A0AAE1P3I9_9EUCA</name>
<accession>A0AAE1P3I9</accession>
<reference evidence="2" key="1">
    <citation type="submission" date="2023-11" db="EMBL/GenBank/DDBJ databases">
        <title>Genome assemblies of two species of porcelain crab, Petrolisthes cinctipes and Petrolisthes manimaculis (Anomura: Porcellanidae).</title>
        <authorList>
            <person name="Angst P."/>
        </authorList>
    </citation>
    <scope>NUCLEOTIDE SEQUENCE</scope>
    <source>
        <strain evidence="2">PB745_02</strain>
        <tissue evidence="2">Gill</tissue>
    </source>
</reference>
<gene>
    <name evidence="2" type="ORF">Pmani_026496</name>
</gene>
<organism evidence="2 3">
    <name type="scientific">Petrolisthes manimaculis</name>
    <dbReference type="NCBI Taxonomy" id="1843537"/>
    <lineage>
        <taxon>Eukaryota</taxon>
        <taxon>Metazoa</taxon>
        <taxon>Ecdysozoa</taxon>
        <taxon>Arthropoda</taxon>
        <taxon>Crustacea</taxon>
        <taxon>Multicrustacea</taxon>
        <taxon>Malacostraca</taxon>
        <taxon>Eumalacostraca</taxon>
        <taxon>Eucarida</taxon>
        <taxon>Decapoda</taxon>
        <taxon>Pleocyemata</taxon>
        <taxon>Anomura</taxon>
        <taxon>Galatheoidea</taxon>
        <taxon>Porcellanidae</taxon>
        <taxon>Petrolisthes</taxon>
    </lineage>
</organism>
<dbReference type="Proteomes" id="UP001292094">
    <property type="component" value="Unassembled WGS sequence"/>
</dbReference>
<dbReference type="EMBL" id="JAWZYT010002880">
    <property type="protein sequence ID" value="KAK4301359.1"/>
    <property type="molecule type" value="Genomic_DNA"/>
</dbReference>
<sequence length="115" mass="12324">MGKMMKMTVDGVTDGQKKHETTTSIFTNQYQKPIRPPHSTPSPPDVPSGLPSKDNPGLNIQPAPLHSSHPPSSTLIHLDTSNSLPTPSVSKSGPYLTSDLLFMTSKLTSGNLCDQ</sequence>
<feature type="compositionally biased region" description="Low complexity" evidence="1">
    <location>
        <begin position="64"/>
        <end position="78"/>
    </location>
</feature>
<proteinExistence type="predicted"/>
<protein>
    <submittedName>
        <fullName evidence="2">Uncharacterized protein</fullName>
    </submittedName>
</protein>
<evidence type="ECO:0000313" key="3">
    <source>
        <dbReference type="Proteomes" id="UP001292094"/>
    </source>
</evidence>
<feature type="region of interest" description="Disordered" evidence="1">
    <location>
        <begin position="1"/>
        <end position="94"/>
    </location>
</feature>
<keyword evidence="3" id="KW-1185">Reference proteome</keyword>
<dbReference type="AlphaFoldDB" id="A0AAE1P3I9"/>
<feature type="compositionally biased region" description="Pro residues" evidence="1">
    <location>
        <begin position="34"/>
        <end position="46"/>
    </location>
</feature>
<feature type="compositionally biased region" description="Polar residues" evidence="1">
    <location>
        <begin position="79"/>
        <end position="91"/>
    </location>
</feature>
<comment type="caution">
    <text evidence="2">The sequence shown here is derived from an EMBL/GenBank/DDBJ whole genome shotgun (WGS) entry which is preliminary data.</text>
</comment>
<feature type="compositionally biased region" description="Polar residues" evidence="1">
    <location>
        <begin position="22"/>
        <end position="31"/>
    </location>
</feature>
<evidence type="ECO:0000256" key="1">
    <source>
        <dbReference type="SAM" id="MobiDB-lite"/>
    </source>
</evidence>
<evidence type="ECO:0000313" key="2">
    <source>
        <dbReference type="EMBL" id="KAK4301359.1"/>
    </source>
</evidence>